<evidence type="ECO:0000313" key="2">
    <source>
        <dbReference type="Proteomes" id="UP000183407"/>
    </source>
</evidence>
<name>A0A1H4II56_RHOJO</name>
<protein>
    <submittedName>
        <fullName evidence="1">Uncharacterized protein</fullName>
    </submittedName>
</protein>
<dbReference type="AlphaFoldDB" id="A0A1H4II56"/>
<gene>
    <name evidence="1" type="ORF">SAMN04490220_0033</name>
</gene>
<dbReference type="Proteomes" id="UP000183407">
    <property type="component" value="Unassembled WGS sequence"/>
</dbReference>
<evidence type="ECO:0000313" key="1">
    <source>
        <dbReference type="EMBL" id="SEB33814.1"/>
    </source>
</evidence>
<organism evidence="1 2">
    <name type="scientific">Rhodococcus jostii</name>
    <dbReference type="NCBI Taxonomy" id="132919"/>
    <lineage>
        <taxon>Bacteria</taxon>
        <taxon>Bacillati</taxon>
        <taxon>Actinomycetota</taxon>
        <taxon>Actinomycetes</taxon>
        <taxon>Mycobacteriales</taxon>
        <taxon>Nocardiaceae</taxon>
        <taxon>Rhodococcus</taxon>
    </lineage>
</organism>
<reference evidence="2" key="1">
    <citation type="submission" date="2016-10" db="EMBL/GenBank/DDBJ databases">
        <authorList>
            <person name="Varghese N."/>
        </authorList>
    </citation>
    <scope>NUCLEOTIDE SEQUENCE [LARGE SCALE GENOMIC DNA]</scope>
    <source>
        <strain evidence="2">DSM 44719</strain>
    </source>
</reference>
<dbReference type="EMBL" id="FNTL01000002">
    <property type="protein sequence ID" value="SEB33814.1"/>
    <property type="molecule type" value="Genomic_DNA"/>
</dbReference>
<proteinExistence type="predicted"/>
<accession>A0A1H4II56</accession>
<sequence length="40" mass="4351">MAQALGGLTDRPGRCVNERFKAAENLNGPFTWTAVPKCTE</sequence>